<dbReference type="AlphaFoldDB" id="A0A0A2V3B8"/>
<dbReference type="EMBL" id="ANFO01001707">
    <property type="protein sequence ID" value="KGQ02256.1"/>
    <property type="molecule type" value="Genomic_DNA"/>
</dbReference>
<reference evidence="2 3" key="1">
    <citation type="submission" date="2012-10" db="EMBL/GenBank/DDBJ databases">
        <title>Genome sequencing and analysis of entomopathogenic fungi Beauveria bassiana D1-5.</title>
        <authorList>
            <person name="Li Q."/>
            <person name="Wang L."/>
            <person name="Zhang Z."/>
            <person name="Wang Q."/>
            <person name="Ren J."/>
            <person name="Wang M."/>
            <person name="Xu W."/>
            <person name="Wang J."/>
            <person name="Lu Y."/>
            <person name="Du Q."/>
            <person name="Sun Z."/>
        </authorList>
    </citation>
    <scope>NUCLEOTIDE SEQUENCE [LARGE SCALE GENOMIC DNA]</scope>
    <source>
        <strain evidence="2 3">D1-5</strain>
    </source>
</reference>
<evidence type="ECO:0000256" key="1">
    <source>
        <dbReference type="SAM" id="MobiDB-lite"/>
    </source>
</evidence>
<proteinExistence type="predicted"/>
<evidence type="ECO:0000313" key="3">
    <source>
        <dbReference type="Proteomes" id="UP000030106"/>
    </source>
</evidence>
<feature type="compositionally biased region" description="Basic and acidic residues" evidence="1">
    <location>
        <begin position="278"/>
        <end position="292"/>
    </location>
</feature>
<feature type="region of interest" description="Disordered" evidence="1">
    <location>
        <begin position="268"/>
        <end position="359"/>
    </location>
</feature>
<feature type="compositionally biased region" description="Basic and acidic residues" evidence="1">
    <location>
        <begin position="312"/>
        <end position="340"/>
    </location>
</feature>
<dbReference type="Proteomes" id="UP000030106">
    <property type="component" value="Unassembled WGS sequence"/>
</dbReference>
<gene>
    <name evidence="2" type="ORF">BBAD15_g12535</name>
</gene>
<protein>
    <submittedName>
        <fullName evidence="2">Uncharacterized protein</fullName>
    </submittedName>
</protein>
<dbReference type="HOGENOM" id="CLU_771562_0_0_1"/>
<sequence length="359" mass="38071">MTPGALSVGGQGSPRNGGLIVAGAGGGAPGQFLFGGRKGEALSKYRRVDIPANGVSRVAEGSGAPGLEPAGNEVLEQALPLRRKSSSVDEAVDTCCPDGDDSNAAAMVAAAVPVSVASTPASLGSSLRGATKVASDVVELASECVAVAHGPCDLTQSGVSQLVEDALRPVLGRIDAVEAAVLEGNHKQRSFVQSALDKNSEGWAPLVEQCFARLVPLVHDAVKSAVIESGAETSSRVDEVGRSVERVVRKLRNVEEAVTHVAVGRQVEPVQNSVDASSESRDIGDRGRRVEDTGDVDTEDHARRERRRKRRDREARLREVDGEMGRDETKQREKDPERSARSPSRSGNHRSRFARYVFT</sequence>
<evidence type="ECO:0000313" key="2">
    <source>
        <dbReference type="EMBL" id="KGQ02256.1"/>
    </source>
</evidence>
<organism evidence="2 3">
    <name type="scientific">Beauveria bassiana D1-5</name>
    <dbReference type="NCBI Taxonomy" id="1245745"/>
    <lineage>
        <taxon>Eukaryota</taxon>
        <taxon>Fungi</taxon>
        <taxon>Dikarya</taxon>
        <taxon>Ascomycota</taxon>
        <taxon>Pezizomycotina</taxon>
        <taxon>Sordariomycetes</taxon>
        <taxon>Hypocreomycetidae</taxon>
        <taxon>Hypocreales</taxon>
        <taxon>Cordycipitaceae</taxon>
        <taxon>Beauveria</taxon>
    </lineage>
</organism>
<name>A0A0A2V3B8_BEABA</name>
<comment type="caution">
    <text evidence="2">The sequence shown here is derived from an EMBL/GenBank/DDBJ whole genome shotgun (WGS) entry which is preliminary data.</text>
</comment>
<accession>A0A0A2V3B8</accession>